<keyword evidence="2" id="KW-0964">Secreted</keyword>
<feature type="compositionally biased region" description="Pro residues" evidence="3">
    <location>
        <begin position="544"/>
        <end position="556"/>
    </location>
</feature>
<dbReference type="OrthoDB" id="6380629at2759"/>
<accession>A0A9Q1B5K0</accession>
<protein>
    <submittedName>
        <fullName evidence="4">Uncharacterized protein</fullName>
    </submittedName>
</protein>
<evidence type="ECO:0000313" key="4">
    <source>
        <dbReference type="EMBL" id="KAJ7338165.1"/>
    </source>
</evidence>
<evidence type="ECO:0000256" key="3">
    <source>
        <dbReference type="SAM" id="MobiDB-lite"/>
    </source>
</evidence>
<sequence length="730" mass="80032">MIFSEWLSTVIHDTPSWKPAVIFLLGLEKLDPLVFLAQKEKKENGEKGDLAEQKKDKRVPLVHLEPQGKTVPKESLGQMVSQDPQDVRAMLELLACRGKEEKKALKETRENQVLMVFQESLVWMANRVPLAHEDQLALLDLPVSLARRVKLVPQALMACLDHRVKQEIPAHLVLQVGRVNKGQKVKRVTVEKEVNPEFKASQVNQVFKDLQGSRVYLEILVVLEIMEKKVKREILERKGNWDHRALEVRQDLLENPDYLARVEMEKGAKEAPQVCQELMDPRGTVDLLVFQDNLETEDHQVLDFLGHPVYREIQGKEDLQESRIFAVTAHLDHLDSLECQDSKVIKAHQVPLDMKAQLGRWAILEYLASWVHLETQVHLVQKGHQDPWGHLEVLEKWVKKGHQDLRAHLDYLDLWALLERMVKTANQDLQENQVLKDPEEMQVLLAQEESRVNQEPQAGKDSLEKMGIQALQAPVAHKDSEDWQARVDHRDLLGKLDLQGDPGTKGEKGSVGEKGPPGDPGIPGRKGHTGLMGSPGPSGDTGPVGPPGPPGQPGFPGPRGDSPSLETLRRLIQEELGKQLDARLPYLMSQMQSSHVKAPQGRPGPPGSPGKEGPPGRLGPPGEPGRPGQPGSEGPAGPMGPKGERGDKGEKGDTGVGQRGEIGPPGRPGVPGEPGYGKDGIPGSPGPQGEAGTPGPMGPQGPPGANGQCDPSQCAYYASLAARPSNVKGP</sequence>
<keyword evidence="2" id="KW-0272">Extracellular matrix</keyword>
<dbReference type="Gene3D" id="1.20.5.320">
    <property type="entry name" value="6-Phosphogluconate Dehydrogenase, domain 3"/>
    <property type="match status" value="1"/>
</dbReference>
<gene>
    <name evidence="4" type="ORF">JRQ81_010803</name>
</gene>
<evidence type="ECO:0000256" key="2">
    <source>
        <dbReference type="ARBA" id="ARBA00022530"/>
    </source>
</evidence>
<dbReference type="InterPro" id="IPR050149">
    <property type="entry name" value="Collagen_superfamily"/>
</dbReference>
<evidence type="ECO:0000256" key="1">
    <source>
        <dbReference type="ARBA" id="ARBA00004498"/>
    </source>
</evidence>
<proteinExistence type="predicted"/>
<dbReference type="Pfam" id="PF01391">
    <property type="entry name" value="Collagen"/>
    <property type="match status" value="2"/>
</dbReference>
<dbReference type="GO" id="GO:0031012">
    <property type="term" value="C:extracellular matrix"/>
    <property type="evidence" value="ECO:0007669"/>
    <property type="project" value="TreeGrafter"/>
</dbReference>
<dbReference type="PANTHER" id="PTHR24023:SF1082">
    <property type="entry name" value="COLLAGEN TRIPLE HELIX REPEAT"/>
    <property type="match status" value="1"/>
</dbReference>
<dbReference type="InterPro" id="IPR008160">
    <property type="entry name" value="Collagen"/>
</dbReference>
<feature type="compositionally biased region" description="Basic and acidic residues" evidence="3">
    <location>
        <begin position="642"/>
        <end position="653"/>
    </location>
</feature>
<reference evidence="4" key="1">
    <citation type="journal article" date="2023" name="DNA Res.">
        <title>Chromosome-level genome assembly of Phrynocephalus forsythii using third-generation DNA sequencing and Hi-C analysis.</title>
        <authorList>
            <person name="Qi Y."/>
            <person name="Zhao W."/>
            <person name="Zhao Y."/>
            <person name="Niu C."/>
            <person name="Cao S."/>
            <person name="Zhang Y."/>
        </authorList>
    </citation>
    <scope>NUCLEOTIDE SEQUENCE</scope>
    <source>
        <tissue evidence="4">Muscle</tissue>
    </source>
</reference>
<dbReference type="PANTHER" id="PTHR24023">
    <property type="entry name" value="COLLAGEN ALPHA"/>
    <property type="match status" value="1"/>
</dbReference>
<comment type="subcellular location">
    <subcellularLocation>
        <location evidence="1">Secreted</location>
        <location evidence="1">Extracellular space</location>
        <location evidence="1">Extracellular matrix</location>
    </subcellularLocation>
</comment>
<keyword evidence="5" id="KW-1185">Reference proteome</keyword>
<dbReference type="EMBL" id="JAPFRF010000003">
    <property type="protein sequence ID" value="KAJ7338165.1"/>
    <property type="molecule type" value="Genomic_DNA"/>
</dbReference>
<dbReference type="AlphaFoldDB" id="A0A9Q1B5K0"/>
<dbReference type="GO" id="GO:0005615">
    <property type="term" value="C:extracellular space"/>
    <property type="evidence" value="ECO:0007669"/>
    <property type="project" value="TreeGrafter"/>
</dbReference>
<feature type="compositionally biased region" description="Basic and acidic residues" evidence="3">
    <location>
        <begin position="567"/>
        <end position="581"/>
    </location>
</feature>
<organism evidence="4 5">
    <name type="scientific">Phrynocephalus forsythii</name>
    <dbReference type="NCBI Taxonomy" id="171643"/>
    <lineage>
        <taxon>Eukaryota</taxon>
        <taxon>Metazoa</taxon>
        <taxon>Chordata</taxon>
        <taxon>Craniata</taxon>
        <taxon>Vertebrata</taxon>
        <taxon>Euteleostomi</taxon>
        <taxon>Lepidosauria</taxon>
        <taxon>Squamata</taxon>
        <taxon>Bifurcata</taxon>
        <taxon>Unidentata</taxon>
        <taxon>Episquamata</taxon>
        <taxon>Toxicofera</taxon>
        <taxon>Iguania</taxon>
        <taxon>Acrodonta</taxon>
        <taxon>Agamidae</taxon>
        <taxon>Agaminae</taxon>
        <taxon>Phrynocephalus</taxon>
    </lineage>
</organism>
<dbReference type="Proteomes" id="UP001142489">
    <property type="component" value="Unassembled WGS sequence"/>
</dbReference>
<comment type="caution">
    <text evidence="4">The sequence shown here is derived from an EMBL/GenBank/DDBJ whole genome shotgun (WGS) entry which is preliminary data.</text>
</comment>
<feature type="region of interest" description="Disordered" evidence="3">
    <location>
        <begin position="494"/>
        <end position="712"/>
    </location>
</feature>
<feature type="compositionally biased region" description="Low complexity" evidence="3">
    <location>
        <begin position="534"/>
        <end position="543"/>
    </location>
</feature>
<name>A0A9Q1B5K0_9SAUR</name>
<evidence type="ECO:0000313" key="5">
    <source>
        <dbReference type="Proteomes" id="UP001142489"/>
    </source>
</evidence>